<reference evidence="2" key="1">
    <citation type="submission" date="2017-12" db="EMBL/GenBank/DDBJ databases">
        <authorList>
            <person name="Diaz M."/>
        </authorList>
    </citation>
    <scope>NUCLEOTIDE SEQUENCE [LARGE SCALE GENOMIC DNA]</scope>
    <source>
        <strain evidence="2">FI11154</strain>
    </source>
</reference>
<dbReference type="EMBL" id="OOFM01000001">
    <property type="protein sequence ID" value="SPL62273.1"/>
    <property type="molecule type" value="Genomic_DNA"/>
</dbReference>
<gene>
    <name evidence="1" type="ORF">OHAE_5065</name>
</gene>
<sequence length="65" mass="6698">MLNREIGRLSIGQVPNGYSSVSHRATVHAPAMAIAERIMANKVAAVGPALSMTKPVATGIKPAGM</sequence>
<organism evidence="1 2">
    <name type="scientific">Ochrobactrum soli</name>
    <dbReference type="NCBI Taxonomy" id="2448455"/>
    <lineage>
        <taxon>Bacteria</taxon>
        <taxon>Pseudomonadati</taxon>
        <taxon>Pseudomonadota</taxon>
        <taxon>Alphaproteobacteria</taxon>
        <taxon>Hyphomicrobiales</taxon>
        <taxon>Brucellaceae</taxon>
        <taxon>Brucella/Ochrobactrum group</taxon>
        <taxon>Ochrobactrum</taxon>
    </lineage>
</organism>
<protein>
    <submittedName>
        <fullName evidence="1">Uncharacterized protein</fullName>
    </submittedName>
</protein>
<dbReference type="AlphaFoldDB" id="A0A2P9HDX2"/>
<dbReference type="Proteomes" id="UP000246073">
    <property type="component" value="Unassembled WGS sequence"/>
</dbReference>
<proteinExistence type="predicted"/>
<evidence type="ECO:0000313" key="2">
    <source>
        <dbReference type="Proteomes" id="UP000246073"/>
    </source>
</evidence>
<name>A0A2P9HDX2_9HYPH</name>
<accession>A0A2P9HDX2</accession>
<evidence type="ECO:0000313" key="1">
    <source>
        <dbReference type="EMBL" id="SPL62273.1"/>
    </source>
</evidence>